<evidence type="ECO:0000313" key="1">
    <source>
        <dbReference type="EMBL" id="KIK93026.1"/>
    </source>
</evidence>
<dbReference type="Proteomes" id="UP000054538">
    <property type="component" value="Unassembled WGS sequence"/>
</dbReference>
<keyword evidence="2" id="KW-1185">Reference proteome</keyword>
<accession>A0A0D0DUW3</accession>
<evidence type="ECO:0000313" key="2">
    <source>
        <dbReference type="Proteomes" id="UP000054538"/>
    </source>
</evidence>
<dbReference type="AlphaFoldDB" id="A0A0D0DUW3"/>
<reference evidence="2" key="2">
    <citation type="submission" date="2015-01" db="EMBL/GenBank/DDBJ databases">
        <title>Evolutionary Origins and Diversification of the Mycorrhizal Mutualists.</title>
        <authorList>
            <consortium name="DOE Joint Genome Institute"/>
            <consortium name="Mycorrhizal Genomics Consortium"/>
            <person name="Kohler A."/>
            <person name="Kuo A."/>
            <person name="Nagy L.G."/>
            <person name="Floudas D."/>
            <person name="Copeland A."/>
            <person name="Barry K.W."/>
            <person name="Cichocki N."/>
            <person name="Veneault-Fourrey C."/>
            <person name="LaButti K."/>
            <person name="Lindquist E.A."/>
            <person name="Lipzen A."/>
            <person name="Lundell T."/>
            <person name="Morin E."/>
            <person name="Murat C."/>
            <person name="Riley R."/>
            <person name="Ohm R."/>
            <person name="Sun H."/>
            <person name="Tunlid A."/>
            <person name="Henrissat B."/>
            <person name="Grigoriev I.V."/>
            <person name="Hibbett D.S."/>
            <person name="Martin F."/>
        </authorList>
    </citation>
    <scope>NUCLEOTIDE SEQUENCE [LARGE SCALE GENOMIC DNA]</scope>
    <source>
        <strain evidence="2">Ve08.2h10</strain>
    </source>
</reference>
<dbReference type="HOGENOM" id="CLU_2997105_0_0_1"/>
<organism evidence="1 2">
    <name type="scientific">Paxillus rubicundulus Ve08.2h10</name>
    <dbReference type="NCBI Taxonomy" id="930991"/>
    <lineage>
        <taxon>Eukaryota</taxon>
        <taxon>Fungi</taxon>
        <taxon>Dikarya</taxon>
        <taxon>Basidiomycota</taxon>
        <taxon>Agaricomycotina</taxon>
        <taxon>Agaricomycetes</taxon>
        <taxon>Agaricomycetidae</taxon>
        <taxon>Boletales</taxon>
        <taxon>Paxilineae</taxon>
        <taxon>Paxillaceae</taxon>
        <taxon>Paxillus</taxon>
    </lineage>
</organism>
<name>A0A0D0DUW3_9AGAM</name>
<reference evidence="1 2" key="1">
    <citation type="submission" date="2014-04" db="EMBL/GenBank/DDBJ databases">
        <authorList>
            <consortium name="DOE Joint Genome Institute"/>
            <person name="Kuo A."/>
            <person name="Kohler A."/>
            <person name="Jargeat P."/>
            <person name="Nagy L.G."/>
            <person name="Floudas D."/>
            <person name="Copeland A."/>
            <person name="Barry K.W."/>
            <person name="Cichocki N."/>
            <person name="Veneault-Fourrey C."/>
            <person name="LaButti K."/>
            <person name="Lindquist E.A."/>
            <person name="Lipzen A."/>
            <person name="Lundell T."/>
            <person name="Morin E."/>
            <person name="Murat C."/>
            <person name="Sun H."/>
            <person name="Tunlid A."/>
            <person name="Henrissat B."/>
            <person name="Grigoriev I.V."/>
            <person name="Hibbett D.S."/>
            <person name="Martin F."/>
            <person name="Nordberg H.P."/>
            <person name="Cantor M.N."/>
            <person name="Hua S.X."/>
        </authorList>
    </citation>
    <scope>NUCLEOTIDE SEQUENCE [LARGE SCALE GENOMIC DNA]</scope>
    <source>
        <strain evidence="1 2">Ve08.2h10</strain>
    </source>
</reference>
<sequence>MYRHLMIKICFSSRTSGTSKLWSLRRQSPRPTWRVALKAGKTEVEEHHVGGRKHRGY</sequence>
<protein>
    <submittedName>
        <fullName evidence="1">Uncharacterized protein</fullName>
    </submittedName>
</protein>
<dbReference type="InParanoid" id="A0A0D0DUW3"/>
<gene>
    <name evidence="1" type="ORF">PAXRUDRAFT_829412</name>
</gene>
<dbReference type="EMBL" id="KN825221">
    <property type="protein sequence ID" value="KIK93026.1"/>
    <property type="molecule type" value="Genomic_DNA"/>
</dbReference>
<proteinExistence type="predicted"/>